<evidence type="ECO:0000313" key="2">
    <source>
        <dbReference type="EMBL" id="NYH92943.1"/>
    </source>
</evidence>
<evidence type="ECO:0000256" key="1">
    <source>
        <dbReference type="SAM" id="MobiDB-lite"/>
    </source>
</evidence>
<feature type="region of interest" description="Disordered" evidence="1">
    <location>
        <begin position="91"/>
        <end position="110"/>
    </location>
</feature>
<keyword evidence="3" id="KW-1185">Reference proteome</keyword>
<reference evidence="2 3" key="1">
    <citation type="submission" date="2020-07" db="EMBL/GenBank/DDBJ databases">
        <title>Sequencing the genomes of 1000 actinobacteria strains.</title>
        <authorList>
            <person name="Klenk H.-P."/>
        </authorList>
    </citation>
    <scope>NUCLEOTIDE SEQUENCE [LARGE SCALE GENOMIC DNA]</scope>
    <source>
        <strain evidence="2 3">DSM 18448</strain>
    </source>
</reference>
<protein>
    <submittedName>
        <fullName evidence="2">Uncharacterized protein</fullName>
    </submittedName>
</protein>
<organism evidence="2 3">
    <name type="scientific">Actinopolymorpha rutila</name>
    <dbReference type="NCBI Taxonomy" id="446787"/>
    <lineage>
        <taxon>Bacteria</taxon>
        <taxon>Bacillati</taxon>
        <taxon>Actinomycetota</taxon>
        <taxon>Actinomycetes</taxon>
        <taxon>Propionibacteriales</taxon>
        <taxon>Actinopolymorphaceae</taxon>
        <taxon>Actinopolymorpha</taxon>
    </lineage>
</organism>
<comment type="caution">
    <text evidence="2">The sequence shown here is derived from an EMBL/GenBank/DDBJ whole genome shotgun (WGS) entry which is preliminary data.</text>
</comment>
<dbReference type="EMBL" id="JACBZH010000001">
    <property type="protein sequence ID" value="NYH92943.1"/>
    <property type="molecule type" value="Genomic_DNA"/>
</dbReference>
<name>A0A852ZL46_9ACTN</name>
<proteinExistence type="predicted"/>
<accession>A0A852ZL46</accession>
<sequence>MADLHVVPTGKSDLEYLFDLLSLIPIPTMNRNVDGAYPEWWQRVAATEREFRDEETPRCGGWWRRRKPTPVDRHDRDKSAAGYITSSLAAGFHGSHSSRSLTPRRTRSAT</sequence>
<evidence type="ECO:0000313" key="3">
    <source>
        <dbReference type="Proteomes" id="UP000579605"/>
    </source>
</evidence>
<dbReference type="Proteomes" id="UP000579605">
    <property type="component" value="Unassembled WGS sequence"/>
</dbReference>
<dbReference type="AlphaFoldDB" id="A0A852ZL46"/>
<dbReference type="RefSeq" id="WP_179790377.1">
    <property type="nucleotide sequence ID" value="NZ_BAAARR010000031.1"/>
</dbReference>
<gene>
    <name evidence="2" type="ORF">F4554_005581</name>
</gene>